<keyword evidence="4" id="KW-1185">Reference proteome</keyword>
<evidence type="ECO:0000313" key="3">
    <source>
        <dbReference type="EMBL" id="PIN26508.1"/>
    </source>
</evidence>
<gene>
    <name evidence="3" type="ORF">CDL12_00735</name>
</gene>
<evidence type="ECO:0000313" key="4">
    <source>
        <dbReference type="Proteomes" id="UP000231279"/>
    </source>
</evidence>
<evidence type="ECO:0000256" key="2">
    <source>
        <dbReference type="SAM" id="MobiDB-lite"/>
    </source>
</evidence>
<proteinExistence type="predicted"/>
<accession>A0A2G9I9S5</accession>
<reference evidence="4" key="1">
    <citation type="journal article" date="2018" name="Gigascience">
        <title>Genome assembly of the Pink Ipe (Handroanthus impetiginosus, Bignoniaceae), a highly valued, ecologically keystone Neotropical timber forest tree.</title>
        <authorList>
            <person name="Silva-Junior O.B."/>
            <person name="Grattapaglia D."/>
            <person name="Novaes E."/>
            <person name="Collevatti R.G."/>
        </authorList>
    </citation>
    <scope>NUCLEOTIDE SEQUENCE [LARGE SCALE GENOMIC DNA]</scope>
    <source>
        <strain evidence="4">cv. UFG-1</strain>
    </source>
</reference>
<organism evidence="3 4">
    <name type="scientific">Handroanthus impetiginosus</name>
    <dbReference type="NCBI Taxonomy" id="429701"/>
    <lineage>
        <taxon>Eukaryota</taxon>
        <taxon>Viridiplantae</taxon>
        <taxon>Streptophyta</taxon>
        <taxon>Embryophyta</taxon>
        <taxon>Tracheophyta</taxon>
        <taxon>Spermatophyta</taxon>
        <taxon>Magnoliopsida</taxon>
        <taxon>eudicotyledons</taxon>
        <taxon>Gunneridae</taxon>
        <taxon>Pentapetalae</taxon>
        <taxon>asterids</taxon>
        <taxon>lamiids</taxon>
        <taxon>Lamiales</taxon>
        <taxon>Bignoniaceae</taxon>
        <taxon>Crescentiina</taxon>
        <taxon>Tabebuia alliance</taxon>
        <taxon>Handroanthus</taxon>
    </lineage>
</organism>
<dbReference type="AlphaFoldDB" id="A0A2G9I9S5"/>
<evidence type="ECO:0000256" key="1">
    <source>
        <dbReference type="SAM" id="Coils"/>
    </source>
</evidence>
<feature type="compositionally biased region" description="Basic and acidic residues" evidence="2">
    <location>
        <begin position="83"/>
        <end position="98"/>
    </location>
</feature>
<feature type="region of interest" description="Disordered" evidence="2">
    <location>
        <begin position="83"/>
        <end position="232"/>
    </location>
</feature>
<dbReference type="EMBL" id="NKXS01000082">
    <property type="protein sequence ID" value="PIN26508.1"/>
    <property type="molecule type" value="Genomic_DNA"/>
</dbReference>
<name>A0A2G9I9S5_9LAMI</name>
<feature type="compositionally biased region" description="Basic and acidic residues" evidence="2">
    <location>
        <begin position="201"/>
        <end position="232"/>
    </location>
</feature>
<keyword evidence="1" id="KW-0175">Coiled coil</keyword>
<feature type="coiled-coil region" evidence="1">
    <location>
        <begin position="47"/>
        <end position="74"/>
    </location>
</feature>
<dbReference type="Proteomes" id="UP000231279">
    <property type="component" value="Unassembled WGS sequence"/>
</dbReference>
<comment type="caution">
    <text evidence="3">The sequence shown here is derived from an EMBL/GenBank/DDBJ whole genome shotgun (WGS) entry which is preliminary data.</text>
</comment>
<sequence length="244" mass="28158">MSKRVGAEENQKKYLNGCTIRLMVFEFNLTSQELGLLNPGNTVAAIVRAKDEEIKELKKRIAKIEEANKSFCVQAPMNADIAAKDEKIKDSQTKDTPIKADTPANKEQGDRAAACEEQGDYATAHDAQSDYGKDKEDEEEKKEEEKKNEEDEQKEKKNEEDEQKEKKTEEHDHKGDNEYNDMNEENWTKLRAGQCAKQRNIKRDRALKKESILEPEKARPRQKEMVRPEENKIKLEAEMKACKK</sequence>
<evidence type="ECO:0008006" key="5">
    <source>
        <dbReference type="Google" id="ProtNLM"/>
    </source>
</evidence>
<feature type="compositionally biased region" description="Basic and acidic residues" evidence="2">
    <location>
        <begin position="143"/>
        <end position="177"/>
    </location>
</feature>
<protein>
    <recommendedName>
        <fullName evidence="5">Ubiquitinyl hydrolase 1</fullName>
    </recommendedName>
</protein>
<dbReference type="OrthoDB" id="928194at2759"/>